<sequence length="577" mass="64415">MLSVRTNIRRAALCRNIRFMSSNLPALPLQPPSLDEEAAQFDARVSEMADFFALPRFSSTKRPYTPADVASKQGSLPVLPLPSTLLSDKLYRVLSAAAEASKPVHTMGVIDPVQMTQMARHQEIVYISGWACSSLLTTGNNDVGPDFGDYPYTTVPNQVQRIFRAQQLHDKKNYDERIMATPEQRAKMEFVDYLRPIVADADTGHGGFSAVMKLVKLFAESGAAGIHMEDQLHGGKKCGHLAGKVLVPTSTHISRLVASRFQLDLMKSTMLLIARTDAESAKLLSSTVDLEDHEFILGTTVPGKPLAQVLVEAESRGASGPEIDRIEQDWVNTHKICTFNQAVEQEINNSTISDKPAALNAYLSAAAGKSTSDAREIARYLLGAHVFWDCDMTRTREGYYHFNGGVEPAVKRAMAFAPYADLLWLETKTPDLEQARSFARKVREKFPGKWFVYNLSPSFNWSSHGFSETDLKNFVWELAKEGFVFQLISLAGLHSNATATAELSARFKEEGMLAYVNLVQRKEKEIGCDVLTHQKWSGANYIDRIHIHCFVGLFKYICYRKGFYRTFILGICIFAML</sequence>
<dbReference type="OrthoDB" id="4078635at2759"/>
<name>A0A6A4IF21_9AGAR</name>
<dbReference type="CDD" id="cd00377">
    <property type="entry name" value="ICL_PEPM"/>
    <property type="match status" value="1"/>
</dbReference>
<dbReference type="GO" id="GO:0046421">
    <property type="term" value="F:methylisocitrate lyase activity"/>
    <property type="evidence" value="ECO:0007669"/>
    <property type="project" value="TreeGrafter"/>
</dbReference>
<keyword evidence="6" id="KW-0479">Metal-binding</keyword>
<evidence type="ECO:0000313" key="7">
    <source>
        <dbReference type="EMBL" id="KAE9409196.1"/>
    </source>
</evidence>
<accession>A0A6A4IF21</accession>
<feature type="binding site" evidence="5">
    <location>
        <position position="489"/>
    </location>
    <ligand>
        <name>substrate</name>
    </ligand>
</feature>
<dbReference type="Gene3D" id="1.10.10.850">
    <property type="match status" value="1"/>
</dbReference>
<proteinExistence type="inferred from homology"/>
<dbReference type="InterPro" id="IPR006254">
    <property type="entry name" value="Isocitrate_lyase"/>
</dbReference>
<dbReference type="SUPFAM" id="SSF51621">
    <property type="entry name" value="Phosphoenolpyruvate/pyruvate domain"/>
    <property type="match status" value="1"/>
</dbReference>
<dbReference type="PANTHER" id="PTHR21631">
    <property type="entry name" value="ISOCITRATE LYASE/MALATE SYNTHASE"/>
    <property type="match status" value="1"/>
</dbReference>
<protein>
    <recommendedName>
        <fullName evidence="3">Isocitrate lyase</fullName>
    </recommendedName>
</protein>
<feature type="binding site" evidence="6">
    <location>
        <position position="200"/>
    </location>
    <ligand>
        <name>Mg(2+)</name>
        <dbReference type="ChEBI" id="CHEBI:18420"/>
    </ligand>
</feature>
<keyword evidence="8" id="KW-1185">Reference proteome</keyword>
<evidence type="ECO:0000313" key="8">
    <source>
        <dbReference type="Proteomes" id="UP000799118"/>
    </source>
</evidence>
<dbReference type="GO" id="GO:0019629">
    <property type="term" value="P:propionate catabolic process, 2-methylcitrate cycle"/>
    <property type="evidence" value="ECO:0007669"/>
    <property type="project" value="TreeGrafter"/>
</dbReference>
<evidence type="ECO:0000256" key="4">
    <source>
        <dbReference type="PIRSR" id="PIRSR001362-1"/>
    </source>
</evidence>
<dbReference type="GO" id="GO:0004451">
    <property type="term" value="F:isocitrate lyase activity"/>
    <property type="evidence" value="ECO:0007669"/>
    <property type="project" value="InterPro"/>
</dbReference>
<reference evidence="7" key="1">
    <citation type="journal article" date="2019" name="Environ. Microbiol.">
        <title>Fungal ecological strategies reflected in gene transcription - a case study of two litter decomposers.</title>
        <authorList>
            <person name="Barbi F."/>
            <person name="Kohler A."/>
            <person name="Barry K."/>
            <person name="Baskaran P."/>
            <person name="Daum C."/>
            <person name="Fauchery L."/>
            <person name="Ihrmark K."/>
            <person name="Kuo A."/>
            <person name="LaButti K."/>
            <person name="Lipzen A."/>
            <person name="Morin E."/>
            <person name="Grigoriev I.V."/>
            <person name="Henrissat B."/>
            <person name="Lindahl B."/>
            <person name="Martin F."/>
        </authorList>
    </citation>
    <scope>NUCLEOTIDE SEQUENCE</scope>
    <source>
        <strain evidence="7">JB14</strain>
    </source>
</reference>
<dbReference type="Gene3D" id="3.20.20.60">
    <property type="entry name" value="Phosphoenolpyruvate-binding domains"/>
    <property type="match status" value="1"/>
</dbReference>
<comment type="similarity">
    <text evidence="1 3">Belongs to the isocitrate lyase/PEP mutase superfamily. Isocitrate lyase family.</text>
</comment>
<keyword evidence="2 3" id="KW-0456">Lyase</keyword>
<evidence type="ECO:0000256" key="3">
    <source>
        <dbReference type="PIRNR" id="PIRNR001362"/>
    </source>
</evidence>
<dbReference type="Proteomes" id="UP000799118">
    <property type="component" value="Unassembled WGS sequence"/>
</dbReference>
<dbReference type="PROSITE" id="PS00161">
    <property type="entry name" value="ISOCITRATE_LYASE"/>
    <property type="match status" value="1"/>
</dbReference>
<dbReference type="PANTHER" id="PTHR21631:SF13">
    <property type="entry name" value="MITOCHONDRIAL 2-METHYLISOCITRATE LYASE ICL2"/>
    <property type="match status" value="1"/>
</dbReference>
<keyword evidence="6" id="KW-0460">Magnesium</keyword>
<dbReference type="Pfam" id="PF00463">
    <property type="entry name" value="ICL"/>
    <property type="match status" value="1"/>
</dbReference>
<comment type="cofactor">
    <cofactor evidence="6">
        <name>Mg(2+)</name>
        <dbReference type="ChEBI" id="CHEBI:18420"/>
    </cofactor>
    <text evidence="6">Can also use Mn(2+) ion.</text>
</comment>
<dbReference type="FunFam" id="1.10.10.850:FF:000001">
    <property type="entry name" value="Isocitrate lyase"/>
    <property type="match status" value="1"/>
</dbReference>
<feature type="binding site" evidence="5">
    <location>
        <begin position="454"/>
        <end position="458"/>
    </location>
    <ligand>
        <name>substrate</name>
    </ligand>
</feature>
<dbReference type="InterPro" id="IPR015813">
    <property type="entry name" value="Pyrv/PenolPyrv_kinase-like_dom"/>
</dbReference>
<dbReference type="InterPro" id="IPR018523">
    <property type="entry name" value="Isocitrate_lyase_ph_CS"/>
</dbReference>
<dbReference type="EMBL" id="ML769388">
    <property type="protein sequence ID" value="KAE9409196.1"/>
    <property type="molecule type" value="Genomic_DNA"/>
</dbReference>
<dbReference type="NCBIfam" id="TIGR01346">
    <property type="entry name" value="isocit_lyase"/>
    <property type="match status" value="1"/>
</dbReference>
<evidence type="ECO:0000256" key="5">
    <source>
        <dbReference type="PIRSR" id="PIRSR001362-2"/>
    </source>
</evidence>
<dbReference type="AlphaFoldDB" id="A0A6A4IF21"/>
<dbReference type="GO" id="GO:0005759">
    <property type="term" value="C:mitochondrial matrix"/>
    <property type="evidence" value="ECO:0007669"/>
    <property type="project" value="TreeGrafter"/>
</dbReference>
<dbReference type="GO" id="GO:0046872">
    <property type="term" value="F:metal ion binding"/>
    <property type="evidence" value="ECO:0007669"/>
    <property type="project" value="UniProtKB-KW"/>
</dbReference>
<organism evidence="7 8">
    <name type="scientific">Gymnopus androsaceus JB14</name>
    <dbReference type="NCBI Taxonomy" id="1447944"/>
    <lineage>
        <taxon>Eukaryota</taxon>
        <taxon>Fungi</taxon>
        <taxon>Dikarya</taxon>
        <taxon>Basidiomycota</taxon>
        <taxon>Agaricomycotina</taxon>
        <taxon>Agaricomycetes</taxon>
        <taxon>Agaricomycetidae</taxon>
        <taxon>Agaricales</taxon>
        <taxon>Marasmiineae</taxon>
        <taxon>Omphalotaceae</taxon>
        <taxon>Gymnopus</taxon>
    </lineage>
</organism>
<evidence type="ECO:0000256" key="2">
    <source>
        <dbReference type="ARBA" id="ARBA00023239"/>
    </source>
</evidence>
<feature type="binding site" evidence="5">
    <location>
        <position position="275"/>
    </location>
    <ligand>
        <name>substrate</name>
    </ligand>
</feature>
<evidence type="ECO:0000256" key="6">
    <source>
        <dbReference type="PIRSR" id="PIRSR001362-3"/>
    </source>
</evidence>
<dbReference type="PIRSF" id="PIRSF001362">
    <property type="entry name" value="Isocit_lyase"/>
    <property type="match status" value="1"/>
</dbReference>
<feature type="binding site" evidence="5">
    <location>
        <begin position="239"/>
        <end position="240"/>
    </location>
    <ligand>
        <name>substrate</name>
    </ligand>
</feature>
<feature type="binding site" evidence="5">
    <location>
        <begin position="128"/>
        <end position="130"/>
    </location>
    <ligand>
        <name>substrate</name>
    </ligand>
</feature>
<evidence type="ECO:0000256" key="1">
    <source>
        <dbReference type="ARBA" id="ARBA00005704"/>
    </source>
</evidence>
<dbReference type="InterPro" id="IPR039556">
    <property type="entry name" value="ICL/PEPM"/>
</dbReference>
<dbReference type="InterPro" id="IPR040442">
    <property type="entry name" value="Pyrv_kinase-like_dom_sf"/>
</dbReference>
<gene>
    <name evidence="7" type="ORF">BT96DRAFT_962368</name>
</gene>
<feature type="active site" description="Proton acceptor" evidence="4">
    <location>
        <position position="238"/>
    </location>
</feature>